<sequence length="139" mass="14452">MALGHNAGARIARAAASEASGPTEVEDEALTAQNRALVLRSIDTVLVGGEHARAGVPRRELRRAPRDESERSSGAHRVRDGGGDRDVKVHDVIADGNFVFIPSGGRREGAATGSMICSVSTAGRSSSIGTRGARCPVRP</sequence>
<evidence type="ECO:0000313" key="2">
    <source>
        <dbReference type="EMBL" id="AUX46459.1"/>
    </source>
</evidence>
<gene>
    <name evidence="2" type="ORF">SOCE26_079650</name>
</gene>
<organism evidence="2 3">
    <name type="scientific">Sorangium cellulosum</name>
    <name type="common">Polyangium cellulosum</name>
    <dbReference type="NCBI Taxonomy" id="56"/>
    <lineage>
        <taxon>Bacteria</taxon>
        <taxon>Pseudomonadati</taxon>
        <taxon>Myxococcota</taxon>
        <taxon>Polyangia</taxon>
        <taxon>Polyangiales</taxon>
        <taxon>Polyangiaceae</taxon>
        <taxon>Sorangium</taxon>
    </lineage>
</organism>
<evidence type="ECO:0000313" key="3">
    <source>
        <dbReference type="Proteomes" id="UP000238348"/>
    </source>
</evidence>
<protein>
    <submittedName>
        <fullName evidence="2">Uncharacterized protein</fullName>
    </submittedName>
</protein>
<proteinExistence type="predicted"/>
<reference evidence="2 3" key="1">
    <citation type="submission" date="2015-09" db="EMBL/GenBank/DDBJ databases">
        <title>Sorangium comparison.</title>
        <authorList>
            <person name="Zaburannyi N."/>
            <person name="Bunk B."/>
            <person name="Overmann J."/>
            <person name="Mueller R."/>
        </authorList>
    </citation>
    <scope>NUCLEOTIDE SEQUENCE [LARGE SCALE GENOMIC DNA]</scope>
    <source>
        <strain evidence="2 3">So ce26</strain>
    </source>
</reference>
<feature type="compositionally biased region" description="Low complexity" evidence="1">
    <location>
        <begin position="7"/>
        <end position="21"/>
    </location>
</feature>
<evidence type="ECO:0000256" key="1">
    <source>
        <dbReference type="SAM" id="MobiDB-lite"/>
    </source>
</evidence>
<name>A0A2L0F4U8_SORCE</name>
<dbReference type="EMBL" id="CP012673">
    <property type="protein sequence ID" value="AUX46459.1"/>
    <property type="molecule type" value="Genomic_DNA"/>
</dbReference>
<dbReference type="AlphaFoldDB" id="A0A2L0F4U8"/>
<dbReference type="Proteomes" id="UP000238348">
    <property type="component" value="Chromosome"/>
</dbReference>
<accession>A0A2L0F4U8</accession>
<feature type="region of interest" description="Disordered" evidence="1">
    <location>
        <begin position="52"/>
        <end position="87"/>
    </location>
</feature>
<feature type="region of interest" description="Disordered" evidence="1">
    <location>
        <begin position="1"/>
        <end position="25"/>
    </location>
</feature>